<dbReference type="PANTHER" id="PTHR48082">
    <property type="entry name" value="ATP SYNTHASE SUBUNIT ALPHA, MITOCHONDRIAL"/>
    <property type="match status" value="1"/>
</dbReference>
<evidence type="ECO:0000313" key="18">
    <source>
        <dbReference type="EMBL" id="QBC73453.1"/>
    </source>
</evidence>
<protein>
    <recommendedName>
        <fullName evidence="13">ATP synthase subunit alpha</fullName>
    </recommendedName>
</protein>
<evidence type="ECO:0000256" key="1">
    <source>
        <dbReference type="ARBA" id="ARBA00004273"/>
    </source>
</evidence>
<geneLocation type="mitochondrion" evidence="18"/>
<evidence type="ECO:0000256" key="10">
    <source>
        <dbReference type="ARBA" id="ARBA00023310"/>
    </source>
</evidence>
<keyword evidence="8" id="KW-0472">Membrane</keyword>
<dbReference type="InterPro" id="IPR027417">
    <property type="entry name" value="P-loop_NTPase"/>
</dbReference>
<dbReference type="SUPFAM" id="SSF47917">
    <property type="entry name" value="C-terminal domain of alpha and beta subunits of F1 ATP synthase"/>
    <property type="match status" value="1"/>
</dbReference>
<reference evidence="18" key="1">
    <citation type="journal article" date="2019" name="Eur. J. Protist.">
        <title>The complete mitochondrial genome of Paravannella minima (Amoebozoa, Discosea, Vannellida).</title>
        <authorList>
            <person name="Bondarenko N."/>
            <person name="Glotova A."/>
            <person name="Nassonova E."/>
            <person name="Masharsky A."/>
            <person name="Polev D."/>
            <person name="Smirnov A."/>
        </authorList>
    </citation>
    <scope>NUCLEOTIDE SEQUENCE</scope>
</reference>
<feature type="domain" description="ATPase F1/V1/A1 complex alpha/beta subunit nucleotide-binding" evidence="15">
    <location>
        <begin position="157"/>
        <end position="379"/>
    </location>
</feature>
<dbReference type="FunFam" id="3.40.50.300:FF:004039">
    <property type="entry name" value="ATP synthase subunit alpha, mitochondrial"/>
    <property type="match status" value="1"/>
</dbReference>
<keyword evidence="7 11" id="KW-0406">Ion transport</keyword>
<dbReference type="Pfam" id="PF00306">
    <property type="entry name" value="ATP-synt_ab_C"/>
    <property type="match status" value="1"/>
</dbReference>
<evidence type="ECO:0000256" key="12">
    <source>
        <dbReference type="RuleBase" id="RU000342"/>
    </source>
</evidence>
<dbReference type="CDD" id="cd18116">
    <property type="entry name" value="ATP-synt_F1_alpha_N"/>
    <property type="match status" value="1"/>
</dbReference>
<accession>A0A411K7N5</accession>
<dbReference type="GO" id="GO:0005524">
    <property type="term" value="F:ATP binding"/>
    <property type="evidence" value="ECO:0007669"/>
    <property type="project" value="UniProtKB-KW"/>
</dbReference>
<dbReference type="GeneID" id="39114219"/>
<dbReference type="EMBL" id="MH910097">
    <property type="protein sequence ID" value="QBC73453.1"/>
    <property type="molecule type" value="Genomic_DNA"/>
</dbReference>
<evidence type="ECO:0000256" key="3">
    <source>
        <dbReference type="ARBA" id="ARBA00022448"/>
    </source>
</evidence>
<evidence type="ECO:0000256" key="11">
    <source>
        <dbReference type="RuleBase" id="RU000339"/>
    </source>
</evidence>
<dbReference type="InterPro" id="IPR036121">
    <property type="entry name" value="ATPase_F1/V1/A1_a/bsu_N_sf"/>
</dbReference>
<keyword evidence="9 13" id="KW-0139">CF(1)</keyword>
<dbReference type="Gene3D" id="3.40.50.300">
    <property type="entry name" value="P-loop containing nucleotide triphosphate hydrolases"/>
    <property type="match status" value="1"/>
</dbReference>
<dbReference type="InterPro" id="IPR004100">
    <property type="entry name" value="ATPase_F1/V1/A1_a/bsu_N"/>
</dbReference>
<keyword evidence="3 11" id="KW-0813">Transport</keyword>
<dbReference type="Gene3D" id="1.20.150.20">
    <property type="entry name" value="ATP synthase alpha/beta chain, C-terminal domain"/>
    <property type="match status" value="1"/>
</dbReference>
<dbReference type="GO" id="GO:0045259">
    <property type="term" value="C:proton-transporting ATP synthase complex"/>
    <property type="evidence" value="ECO:0007669"/>
    <property type="project" value="UniProtKB-KW"/>
</dbReference>
<dbReference type="RefSeq" id="YP_009557814.1">
    <property type="nucleotide sequence ID" value="NC_040955.1"/>
</dbReference>
<dbReference type="GO" id="GO:0046933">
    <property type="term" value="F:proton-transporting ATP synthase activity, rotational mechanism"/>
    <property type="evidence" value="ECO:0007669"/>
    <property type="project" value="InterPro"/>
</dbReference>
<evidence type="ECO:0000256" key="7">
    <source>
        <dbReference type="ARBA" id="ARBA00023065"/>
    </source>
</evidence>
<evidence type="ECO:0000256" key="5">
    <source>
        <dbReference type="ARBA" id="ARBA00022781"/>
    </source>
</evidence>
<evidence type="ECO:0000259" key="17">
    <source>
        <dbReference type="Pfam" id="PF02874"/>
    </source>
</evidence>
<dbReference type="CDD" id="cd01132">
    <property type="entry name" value="F1-ATPase_alpha_CD"/>
    <property type="match status" value="1"/>
</dbReference>
<dbReference type="SUPFAM" id="SSF50615">
    <property type="entry name" value="N-terminal domain of alpha and beta subunits of F1 ATP synthase"/>
    <property type="match status" value="1"/>
</dbReference>
<feature type="domain" description="ATP synthase alpha subunit C-terminal" evidence="16">
    <location>
        <begin position="386"/>
        <end position="484"/>
    </location>
</feature>
<dbReference type="Pfam" id="PF02874">
    <property type="entry name" value="ATP-synt_ab_N"/>
    <property type="match status" value="1"/>
</dbReference>
<dbReference type="Pfam" id="PF00006">
    <property type="entry name" value="ATP-synt_ab"/>
    <property type="match status" value="1"/>
</dbReference>
<keyword evidence="5 11" id="KW-0375">Hydrogen ion transport</keyword>
<dbReference type="NCBIfam" id="TIGR00962">
    <property type="entry name" value="atpA"/>
    <property type="match status" value="1"/>
</dbReference>
<dbReference type="GO" id="GO:0005743">
    <property type="term" value="C:mitochondrial inner membrane"/>
    <property type="evidence" value="ECO:0007669"/>
    <property type="project" value="UniProtKB-SubCell"/>
</dbReference>
<keyword evidence="12 18" id="KW-0496">Mitochondrion</keyword>
<dbReference type="InterPro" id="IPR000793">
    <property type="entry name" value="ATP_synth_asu_C"/>
</dbReference>
<organism evidence="18">
    <name type="scientific">Paravannella minima</name>
    <dbReference type="NCBI Taxonomy" id="1443144"/>
    <lineage>
        <taxon>Eukaryota</taxon>
        <taxon>Amoebozoa</taxon>
        <taxon>Discosea</taxon>
        <taxon>Flabellinia</taxon>
        <taxon>Vannellidae</taxon>
        <taxon>Paravannella</taxon>
    </lineage>
</organism>
<dbReference type="InterPro" id="IPR005294">
    <property type="entry name" value="ATP_synth_F1_asu"/>
</dbReference>
<sequence length="517" mass="56522">MKNKKSKKVNSSEILLDNLNVKIKDMVKESFKHNGYVVKVGDGIALVEGLDNVSAGEMLQFNKGAIKGMALNLEENYVGAVIFGNERLIKEGDVVTRSNTLMSVPVGKGLLGRVVDVLGNPIDGKGPLSDVSKEMKVEIKAPGILARKSVHEPLQTGLKVVDSLVPIGRGQRELIIGDRQTGKTSIAIDSIINQKQVSLDNDAEVVYCIYVAVGQKRSSVAQIMEVLKNNDALQYSIIVAATASEAASLQFLAPYSGTTMAEFFRDNGKAALIIYDDLSKQAVAYRQMSLLLRRPPGREAFPGDVFYLHSRLLERASKLSEKLGSGSLTALPVIETQAGDVSAYIPTNVISITDGQIFLDTGQFYKGIRPAISVGLSVSRVGSAAQVKGMKAVAGGLKLELAQFREVEGFAKFGSDVDEMTQNLLDRGVRLTELLKQANYNPLSVAKQILSIGFGMSPLLTKFTVSSLKYVQESFYKLFDKKFDDAFYGPLFSFIEEEDMKPIIFWLIVDFMDFSKK</sequence>
<keyword evidence="6 13" id="KW-0067">ATP-binding</keyword>
<name>A0A411K7N5_9EUKA</name>
<evidence type="ECO:0000256" key="8">
    <source>
        <dbReference type="ARBA" id="ARBA00023136"/>
    </source>
</evidence>
<dbReference type="HAMAP" id="MF_01346">
    <property type="entry name" value="ATP_synth_alpha_bact"/>
    <property type="match status" value="1"/>
</dbReference>
<dbReference type="PANTHER" id="PTHR48082:SF2">
    <property type="entry name" value="ATP SYNTHASE SUBUNIT ALPHA, MITOCHONDRIAL"/>
    <property type="match status" value="1"/>
</dbReference>
<comment type="subcellular location">
    <subcellularLocation>
        <location evidence="1">Mitochondrion inner membrane</location>
    </subcellularLocation>
</comment>
<keyword evidence="4 13" id="KW-0547">Nucleotide-binding</keyword>
<dbReference type="InterPro" id="IPR033732">
    <property type="entry name" value="ATP_synth_F1_a_nt-bd_dom"/>
</dbReference>
<comment type="function">
    <text evidence="13">Produces ATP from ADP in the presence of a proton gradient across the membrane.</text>
</comment>
<comment type="subunit">
    <text evidence="14">F-type ATPases have 2 components, CF(1) - the catalytic core - and CF(0) - the membrane proton channel. CF(1) has five subunits: alpha(3), beta(3), gamma(1), delta(1), epsilon(1). CF(0) has three main subunits: a, b and c.</text>
</comment>
<dbReference type="GO" id="GO:0043531">
    <property type="term" value="F:ADP binding"/>
    <property type="evidence" value="ECO:0007669"/>
    <property type="project" value="TreeGrafter"/>
</dbReference>
<evidence type="ECO:0000259" key="16">
    <source>
        <dbReference type="Pfam" id="PF00306"/>
    </source>
</evidence>
<keyword evidence="10 13" id="KW-0066">ATP synthesis</keyword>
<dbReference type="Gene3D" id="2.40.30.20">
    <property type="match status" value="1"/>
</dbReference>
<evidence type="ECO:0000256" key="13">
    <source>
        <dbReference type="RuleBase" id="RU003551"/>
    </source>
</evidence>
<evidence type="ECO:0000256" key="9">
    <source>
        <dbReference type="ARBA" id="ARBA00023196"/>
    </source>
</evidence>
<dbReference type="InterPro" id="IPR038376">
    <property type="entry name" value="ATP_synth_asu_C_sf"/>
</dbReference>
<dbReference type="NCBIfam" id="NF009884">
    <property type="entry name" value="PRK13343.1"/>
    <property type="match status" value="1"/>
</dbReference>
<gene>
    <name evidence="18" type="primary">ORF15</name>
</gene>
<dbReference type="InterPro" id="IPR023366">
    <property type="entry name" value="ATP_synth_asu-like_sf"/>
</dbReference>
<dbReference type="CDD" id="cd18113">
    <property type="entry name" value="ATP-synt_F1_alpha_C"/>
    <property type="match status" value="1"/>
</dbReference>
<evidence type="ECO:0000256" key="14">
    <source>
        <dbReference type="RuleBase" id="RU004287"/>
    </source>
</evidence>
<comment type="similarity">
    <text evidence="2 11">Belongs to the ATPase alpha/beta chains family.</text>
</comment>
<evidence type="ECO:0000256" key="2">
    <source>
        <dbReference type="ARBA" id="ARBA00008936"/>
    </source>
</evidence>
<dbReference type="InterPro" id="IPR000194">
    <property type="entry name" value="ATPase_F1/V1/A1_a/bsu_nucl-bd"/>
</dbReference>
<proteinExistence type="inferred from homology"/>
<feature type="domain" description="ATPase F1/V1/A1 complex alpha/beta subunit N-terminal" evidence="17">
    <location>
        <begin position="33"/>
        <end position="98"/>
    </location>
</feature>
<dbReference type="AlphaFoldDB" id="A0A411K7N5"/>
<evidence type="ECO:0000259" key="15">
    <source>
        <dbReference type="Pfam" id="PF00006"/>
    </source>
</evidence>
<dbReference type="SUPFAM" id="SSF52540">
    <property type="entry name" value="P-loop containing nucleoside triphosphate hydrolases"/>
    <property type="match status" value="1"/>
</dbReference>
<evidence type="ECO:0000256" key="6">
    <source>
        <dbReference type="ARBA" id="ARBA00022840"/>
    </source>
</evidence>
<evidence type="ECO:0000256" key="4">
    <source>
        <dbReference type="ARBA" id="ARBA00022741"/>
    </source>
</evidence>